<name>A0A8J2N9Y8_FUSEQ</name>
<evidence type="ECO:0000313" key="1">
    <source>
        <dbReference type="EMBL" id="CAG7556493.1"/>
    </source>
</evidence>
<reference evidence="1" key="1">
    <citation type="submission" date="2021-05" db="EMBL/GenBank/DDBJ databases">
        <authorList>
            <person name="Khan N."/>
        </authorList>
    </citation>
    <scope>NUCLEOTIDE SEQUENCE</scope>
</reference>
<dbReference type="CDD" id="cd09917">
    <property type="entry name" value="F-box_SF"/>
    <property type="match status" value="1"/>
</dbReference>
<dbReference type="AlphaFoldDB" id="A0A8J2N9Y8"/>
<dbReference type="EMBL" id="CAJSTJ010000099">
    <property type="protein sequence ID" value="CAG7556493.1"/>
    <property type="molecule type" value="Genomic_DNA"/>
</dbReference>
<sequence length="506" mass="58240">MIDVPDEIWQHIFSNFEDYMPLKNWWMYGAQLNRECSRNLHSLSQVSRRFRRLAHSFLHRTLLLEGGDNEVRVQILLLRALSEDPELGQHVRNVSFDDSTGSPRRLSSTLARVPVESILRKALEPLNLPPSTTKWLEKSISDGCAFGTLAVAYMAKLQFVDCTVARVESPLPFMLSGRLGVEDGMLIQLDREEEGHEDDHQDNDKTNHKHAPMITGKMSAAYSFPNLTEVRIRAGRSEAVLSAFVIEPILLHPTLKRLRTFGIEWTGDTSRQLRWPSRASNLQCLDLKESVIDATGLRSVLTRCPNLKGLSIELAPWSRVEDREEDRWIVNFDDFSDVLRQFGRGLEEFGIHTIDSSFNYFTEGRLGLLQPLSSLKHLEIDKEVLLGVVREPGDEVNRPAFRFDEALPPSLQTLYLHCSNNNFGEYRYNNRRQVVNEEIHDLVIQDKLPNLREIQVERCYNKTGEGEWDPELKVDGWEVSVRNEHLWETYDSSGCMRTILTLSRRI</sequence>
<comment type="caution">
    <text evidence="1">The sequence shown here is derived from an EMBL/GenBank/DDBJ whole genome shotgun (WGS) entry which is preliminary data.</text>
</comment>
<evidence type="ECO:0000313" key="2">
    <source>
        <dbReference type="Proteomes" id="UP000693738"/>
    </source>
</evidence>
<dbReference type="Proteomes" id="UP000693738">
    <property type="component" value="Unassembled WGS sequence"/>
</dbReference>
<evidence type="ECO:0008006" key="3">
    <source>
        <dbReference type="Google" id="ProtNLM"/>
    </source>
</evidence>
<proteinExistence type="predicted"/>
<gene>
    <name evidence="1" type="ORF">FEQUK3_LOCUS2236</name>
</gene>
<protein>
    <recommendedName>
        <fullName evidence="3">F-box domain-containing protein</fullName>
    </recommendedName>
</protein>
<organism evidence="1 2">
    <name type="scientific">Fusarium equiseti</name>
    <name type="common">Fusarium scirpi</name>
    <dbReference type="NCBI Taxonomy" id="61235"/>
    <lineage>
        <taxon>Eukaryota</taxon>
        <taxon>Fungi</taxon>
        <taxon>Dikarya</taxon>
        <taxon>Ascomycota</taxon>
        <taxon>Pezizomycotina</taxon>
        <taxon>Sordariomycetes</taxon>
        <taxon>Hypocreomycetidae</taxon>
        <taxon>Hypocreales</taxon>
        <taxon>Nectriaceae</taxon>
        <taxon>Fusarium</taxon>
        <taxon>Fusarium incarnatum-equiseti species complex</taxon>
    </lineage>
</organism>
<accession>A0A8J2N9Y8</accession>